<name>A0AAU9IYP3_9CILI</name>
<evidence type="ECO:0000256" key="1">
    <source>
        <dbReference type="SAM" id="MobiDB-lite"/>
    </source>
</evidence>
<reference evidence="2" key="1">
    <citation type="submission" date="2021-09" db="EMBL/GenBank/DDBJ databases">
        <authorList>
            <consortium name="AG Swart"/>
            <person name="Singh M."/>
            <person name="Singh A."/>
            <person name="Seah K."/>
            <person name="Emmerich C."/>
        </authorList>
    </citation>
    <scope>NUCLEOTIDE SEQUENCE</scope>
    <source>
        <strain evidence="2">ATCC30299</strain>
    </source>
</reference>
<protein>
    <submittedName>
        <fullName evidence="2">Uncharacterized protein</fullName>
    </submittedName>
</protein>
<proteinExistence type="predicted"/>
<keyword evidence="3" id="KW-1185">Reference proteome</keyword>
<feature type="region of interest" description="Disordered" evidence="1">
    <location>
        <begin position="134"/>
        <end position="169"/>
    </location>
</feature>
<dbReference type="Proteomes" id="UP001162131">
    <property type="component" value="Unassembled WGS sequence"/>
</dbReference>
<accession>A0AAU9IYP3</accession>
<evidence type="ECO:0000313" key="2">
    <source>
        <dbReference type="EMBL" id="CAG9318294.1"/>
    </source>
</evidence>
<evidence type="ECO:0000313" key="3">
    <source>
        <dbReference type="Proteomes" id="UP001162131"/>
    </source>
</evidence>
<sequence>MRPTDLHFRSPKERTPDHYNPNLTYDGRSLSIPSRSRKQLFAKSKRFGQYDFEYSKTDPCVGPGSYLSSTTRNRVKGVVQIKPLIVMRNTISNGFTYVGNTLVYDPLLLSKKQRKLDQSFLNDSTRSTVASFKALSHKSSPRDPQSASPLKASLRNYSPQRKKQKSLVKSNLKTIEKVLNEIEKKERVERSKTLGLL</sequence>
<dbReference type="EMBL" id="CAJZBQ010000020">
    <property type="protein sequence ID" value="CAG9318294.1"/>
    <property type="molecule type" value="Genomic_DNA"/>
</dbReference>
<dbReference type="AlphaFoldDB" id="A0AAU9IYP3"/>
<feature type="region of interest" description="Disordered" evidence="1">
    <location>
        <begin position="1"/>
        <end position="24"/>
    </location>
</feature>
<feature type="compositionally biased region" description="Basic and acidic residues" evidence="1">
    <location>
        <begin position="1"/>
        <end position="17"/>
    </location>
</feature>
<comment type="caution">
    <text evidence="2">The sequence shown here is derived from an EMBL/GenBank/DDBJ whole genome shotgun (WGS) entry which is preliminary data.</text>
</comment>
<organism evidence="2 3">
    <name type="scientific">Blepharisma stoltei</name>
    <dbReference type="NCBI Taxonomy" id="1481888"/>
    <lineage>
        <taxon>Eukaryota</taxon>
        <taxon>Sar</taxon>
        <taxon>Alveolata</taxon>
        <taxon>Ciliophora</taxon>
        <taxon>Postciliodesmatophora</taxon>
        <taxon>Heterotrichea</taxon>
        <taxon>Heterotrichida</taxon>
        <taxon>Blepharismidae</taxon>
        <taxon>Blepharisma</taxon>
    </lineage>
</organism>
<gene>
    <name evidence="2" type="ORF">BSTOLATCC_MIC20770</name>
</gene>